<dbReference type="InterPro" id="IPR003961">
    <property type="entry name" value="FN3_dom"/>
</dbReference>
<dbReference type="Gene3D" id="3.40.630.40">
    <property type="entry name" value="Zn-dependent exopeptidases"/>
    <property type="match status" value="1"/>
</dbReference>
<proteinExistence type="predicted"/>
<gene>
    <name evidence="3" type="ORF">ING2E5B_1227</name>
</gene>
<dbReference type="STRING" id="1562970.ING2E5B_1227"/>
<dbReference type="SUPFAM" id="SSF49265">
    <property type="entry name" value="Fibronectin type III"/>
    <property type="match status" value="1"/>
</dbReference>
<evidence type="ECO:0000259" key="2">
    <source>
        <dbReference type="PROSITE" id="PS50853"/>
    </source>
</evidence>
<dbReference type="InterPro" id="IPR036116">
    <property type="entry name" value="FN3_sf"/>
</dbReference>
<reference evidence="3 4" key="1">
    <citation type="submission" date="2014-08" db="EMBL/GenBank/DDBJ databases">
        <authorList>
            <person name="Wibberg D."/>
        </authorList>
    </citation>
    <scope>NUCLEOTIDE SEQUENCE [LARGE SCALE GENOMIC DNA]</scope>
    <source>
        <strain evidence="4">ING2-E5B</strain>
    </source>
</reference>
<feature type="region of interest" description="Disordered" evidence="1">
    <location>
        <begin position="389"/>
        <end position="412"/>
    </location>
</feature>
<dbReference type="Proteomes" id="UP000032417">
    <property type="component" value="Chromosome 1"/>
</dbReference>
<dbReference type="SUPFAM" id="SSF53187">
    <property type="entry name" value="Zn-dependent exopeptidases"/>
    <property type="match status" value="1"/>
</dbReference>
<dbReference type="InterPro" id="IPR033803">
    <property type="entry name" value="CBD-like_Golvesin-Xly"/>
</dbReference>
<organism evidence="3 4">
    <name type="scientific">Fermentimonas caenicola</name>
    <dbReference type="NCBI Taxonomy" id="1562970"/>
    <lineage>
        <taxon>Bacteria</taxon>
        <taxon>Pseudomonadati</taxon>
        <taxon>Bacteroidota</taxon>
        <taxon>Bacteroidia</taxon>
        <taxon>Bacteroidales</taxon>
        <taxon>Dysgonomonadaceae</taxon>
        <taxon>Fermentimonas</taxon>
    </lineage>
</organism>
<dbReference type="PROSITE" id="PS50853">
    <property type="entry name" value="FN3"/>
    <property type="match status" value="1"/>
</dbReference>
<dbReference type="CDD" id="cd00063">
    <property type="entry name" value="FN3"/>
    <property type="match status" value="1"/>
</dbReference>
<feature type="domain" description="Fibronectin type-III" evidence="2">
    <location>
        <begin position="629"/>
        <end position="721"/>
    </location>
</feature>
<accession>A0A098C215</accession>
<evidence type="ECO:0000313" key="3">
    <source>
        <dbReference type="EMBL" id="CEA15977.1"/>
    </source>
</evidence>
<dbReference type="HOGENOM" id="CLU_014520_0_0_10"/>
<dbReference type="AlphaFoldDB" id="A0A098C215"/>
<dbReference type="Gene3D" id="2.60.40.10">
    <property type="entry name" value="Immunoglobulins"/>
    <property type="match status" value="1"/>
</dbReference>
<evidence type="ECO:0000256" key="1">
    <source>
        <dbReference type="SAM" id="MobiDB-lite"/>
    </source>
</evidence>
<protein>
    <recommendedName>
        <fullName evidence="2">Fibronectin type-III domain-containing protein</fullName>
    </recommendedName>
</protein>
<dbReference type="KEGG" id="pbt:ING2E5B_1227"/>
<name>A0A098C215_9BACT</name>
<dbReference type="PATRIC" id="fig|1562970.3.peg.1213"/>
<dbReference type="Pfam" id="PF25275">
    <property type="entry name" value="Golvesin_C"/>
    <property type="match status" value="1"/>
</dbReference>
<sequence>MHMRRYIFIACMFAMTYASFPQDQVQDPLKNSLARSLTNIYQETLLRPGIVNIDSIFINDKKKSIEIYTNLSLSFLPMRELTIKQVYDSVRYHIPFNQKKYRISVYSDEMEISELIPNFHRSKQLDKKRIISQKATKPLVTNISNPAGTFLKGLQNNHIALWQSHGWYYEQKLGRWEWQRARIFQTVEDLYTQSYVIPFLTPMLENAGANVILPRERDYNKVELIIDRDGYSSGEYREINGRESWYDNDSFGFANIKEFYTDGENPFMLGKARQIKTISKGEESIAEWIPDIKEKGRYGVYVSYKTLKNSSDEALYSVYHSGGKTDLKVNQQMGGGTWIFLGYFDFEEGRNNKITLTNKGKKAGRIITADAVKIGGGMGNIARMPHPEGFDSENIKSSENSGQNMNEENNKANSNNLKSLIKYTPEISGYPRYTEAARYWMQWAGVPDTIYNRNESKNDYIDDYSSRGFWVNWLAGGSSVLPKENGLNIPLDLAFAFHTDAGTFWGDTIVGTLGIYMTHYNNELFENGKSRWASRDLSELIMDEIVSDIRREFEPEWTRRHLWNRSYAEARIPNVPTMLLELLSHQNFADMRYGLDPTFRFLVSRSIYKGMLKYISTQYNRPYVVQPLPVKDFSATFSNDTVIQLNWEPTVDISESTAFPEKYIVYTRINNGGFDNGILVTNNSYSTVIKKDHIYSFKVVAVNDGGISFPSEILSVCRKSDQKGEVLIVNGFTRISAPYSFTTSEDSIAGFVGSVDNGVPYIADYHFIGQMHEFRRTIPWMDDDASGFGDSKANFETTKIAGNTFDYPYIHGLAFADAGYSFVSTSASAVESGLVEIENFETVDWILGKQREWIVARGAKPPRFKTFSRIEQELITDYCKKGGNIIISGAFVGTDLWDNPYSTTEDREWAQNTLKYKWRNNYGGVTGKIKSVPSPFHLIKGNLEYYNALNSEGYVVENPDAIEPASENAFTIFRYAENNLSAGILYKGEDYNSCILGFPIESITNQEKINSLIKNIMQSFFEYSNN</sequence>
<dbReference type="InterPro" id="IPR013783">
    <property type="entry name" value="Ig-like_fold"/>
</dbReference>
<evidence type="ECO:0000313" key="4">
    <source>
        <dbReference type="Proteomes" id="UP000032417"/>
    </source>
</evidence>
<dbReference type="EMBL" id="LN515532">
    <property type="protein sequence ID" value="CEA15977.1"/>
    <property type="molecule type" value="Genomic_DNA"/>
</dbReference>
<keyword evidence="4" id="KW-1185">Reference proteome</keyword>